<dbReference type="PANTHER" id="PTHR11545">
    <property type="entry name" value="RIBOSOMAL PROTEIN L13"/>
    <property type="match status" value="1"/>
</dbReference>
<dbReference type="STRING" id="1619036.US58_C0004G0003"/>
<organism evidence="5 6">
    <name type="scientific">Candidatus Magasanikbacteria bacterium GW2011_GWA2_37_8</name>
    <dbReference type="NCBI Taxonomy" id="1619036"/>
    <lineage>
        <taxon>Bacteria</taxon>
        <taxon>Candidatus Magasanikiibacteriota</taxon>
    </lineage>
</organism>
<evidence type="ECO:0000313" key="5">
    <source>
        <dbReference type="EMBL" id="KKQ41166.1"/>
    </source>
</evidence>
<reference evidence="5 6" key="1">
    <citation type="journal article" date="2015" name="Nature">
        <title>rRNA introns, odd ribosomes, and small enigmatic genomes across a large radiation of phyla.</title>
        <authorList>
            <person name="Brown C.T."/>
            <person name="Hug L.A."/>
            <person name="Thomas B.C."/>
            <person name="Sharon I."/>
            <person name="Castelle C.J."/>
            <person name="Singh A."/>
            <person name="Wilkins M.J."/>
            <person name="Williams K.H."/>
            <person name="Banfield J.F."/>
        </authorList>
    </citation>
    <scope>NUCLEOTIDE SEQUENCE [LARGE SCALE GENOMIC DNA]</scope>
</reference>
<sequence>MARRKTIEIDATGQAPGRLATKIAMILMGKNSPTYEPHLDLGDKVRILNAKDVFFTGKKLEQKLYRHHTNHPGGLKEIPAKKMMQDKPEEIIRHAVNFMLPKNKLRTPRMKRLTFK</sequence>
<dbReference type="PIRSF" id="PIRSF002181">
    <property type="entry name" value="Ribosomal_L13"/>
    <property type="match status" value="1"/>
</dbReference>
<dbReference type="InterPro" id="IPR005823">
    <property type="entry name" value="Ribosomal_uL13_bac-type"/>
</dbReference>
<dbReference type="PANTHER" id="PTHR11545:SF2">
    <property type="entry name" value="LARGE RIBOSOMAL SUBUNIT PROTEIN UL13M"/>
    <property type="match status" value="1"/>
</dbReference>
<dbReference type="GO" id="GO:1990904">
    <property type="term" value="C:ribonucleoprotein complex"/>
    <property type="evidence" value="ECO:0007669"/>
    <property type="project" value="UniProtKB-KW"/>
</dbReference>
<dbReference type="Gene3D" id="3.90.1180.10">
    <property type="entry name" value="Ribosomal protein L13"/>
    <property type="match status" value="1"/>
</dbReference>
<evidence type="ECO:0000313" key="6">
    <source>
        <dbReference type="Proteomes" id="UP000034333"/>
    </source>
</evidence>
<evidence type="ECO:0000256" key="1">
    <source>
        <dbReference type="ARBA" id="ARBA00006227"/>
    </source>
</evidence>
<dbReference type="EMBL" id="LBTN01000004">
    <property type="protein sequence ID" value="KKQ41166.1"/>
    <property type="molecule type" value="Genomic_DNA"/>
</dbReference>
<dbReference type="GO" id="GO:0017148">
    <property type="term" value="P:negative regulation of translation"/>
    <property type="evidence" value="ECO:0007669"/>
    <property type="project" value="TreeGrafter"/>
</dbReference>
<dbReference type="HAMAP" id="MF_01366">
    <property type="entry name" value="Ribosomal_uL13"/>
    <property type="match status" value="1"/>
</dbReference>
<comment type="caution">
    <text evidence="5">The sequence shown here is derived from an EMBL/GenBank/DDBJ whole genome shotgun (WGS) entry which is preliminary data.</text>
</comment>
<dbReference type="GO" id="GO:0006412">
    <property type="term" value="P:translation"/>
    <property type="evidence" value="ECO:0007669"/>
    <property type="project" value="UniProtKB-UniRule"/>
</dbReference>
<dbReference type="Pfam" id="PF00572">
    <property type="entry name" value="Ribosomal_L13"/>
    <property type="match status" value="1"/>
</dbReference>
<name>A0A0G0KKR1_9BACT</name>
<proteinExistence type="inferred from homology"/>
<dbReference type="GO" id="GO:0005840">
    <property type="term" value="C:ribosome"/>
    <property type="evidence" value="ECO:0007669"/>
    <property type="project" value="UniProtKB-KW"/>
</dbReference>
<dbReference type="GO" id="GO:0003735">
    <property type="term" value="F:structural constituent of ribosome"/>
    <property type="evidence" value="ECO:0007669"/>
    <property type="project" value="InterPro"/>
</dbReference>
<dbReference type="GO" id="GO:0003729">
    <property type="term" value="F:mRNA binding"/>
    <property type="evidence" value="ECO:0007669"/>
    <property type="project" value="TreeGrafter"/>
</dbReference>
<dbReference type="SUPFAM" id="SSF52161">
    <property type="entry name" value="Ribosomal protein L13"/>
    <property type="match status" value="1"/>
</dbReference>
<dbReference type="CDD" id="cd00392">
    <property type="entry name" value="Ribosomal_L13"/>
    <property type="match status" value="1"/>
</dbReference>
<dbReference type="InterPro" id="IPR036899">
    <property type="entry name" value="Ribosomal_uL13_sf"/>
</dbReference>
<protein>
    <recommendedName>
        <fullName evidence="4">Large ribosomal subunit protein uL13</fullName>
    </recommendedName>
</protein>
<keyword evidence="2 4" id="KW-0689">Ribosomal protein</keyword>
<evidence type="ECO:0000256" key="2">
    <source>
        <dbReference type="ARBA" id="ARBA00022980"/>
    </source>
</evidence>
<dbReference type="PATRIC" id="fig|1619036.3.peg.97"/>
<gene>
    <name evidence="4" type="primary">rplM</name>
    <name evidence="5" type="ORF">US58_C0004G0003</name>
</gene>
<dbReference type="Proteomes" id="UP000034333">
    <property type="component" value="Unassembled WGS sequence"/>
</dbReference>
<evidence type="ECO:0000256" key="4">
    <source>
        <dbReference type="HAMAP-Rule" id="MF_01366"/>
    </source>
</evidence>
<dbReference type="NCBIfam" id="TIGR01066">
    <property type="entry name" value="rplM_bact"/>
    <property type="match status" value="1"/>
</dbReference>
<evidence type="ECO:0000256" key="3">
    <source>
        <dbReference type="ARBA" id="ARBA00023274"/>
    </source>
</evidence>
<comment type="similarity">
    <text evidence="1 4">Belongs to the universal ribosomal protein uL13 family.</text>
</comment>
<keyword evidence="3 4" id="KW-0687">Ribonucleoprotein</keyword>
<accession>A0A0G0KKR1</accession>
<comment type="subunit">
    <text evidence="4">Part of the 50S ribosomal subunit.</text>
</comment>
<dbReference type="InterPro" id="IPR005822">
    <property type="entry name" value="Ribosomal_uL13"/>
</dbReference>
<dbReference type="AlphaFoldDB" id="A0A0G0KKR1"/>
<comment type="function">
    <text evidence="4">This protein is one of the early assembly proteins of the 50S ribosomal subunit, although it is not seen to bind rRNA by itself. It is important during the early stages of 50S assembly.</text>
</comment>